<dbReference type="OrthoDB" id="2013972at2759"/>
<dbReference type="InterPro" id="IPR029063">
    <property type="entry name" value="SAM-dependent_MTases_sf"/>
</dbReference>
<dbReference type="GO" id="GO:0008168">
    <property type="term" value="F:methyltransferase activity"/>
    <property type="evidence" value="ECO:0007669"/>
    <property type="project" value="UniProtKB-KW"/>
</dbReference>
<protein>
    <submittedName>
        <fullName evidence="1">TAM domain methyltransferase</fullName>
    </submittedName>
</protein>
<dbReference type="Pfam" id="PF13489">
    <property type="entry name" value="Methyltransf_23"/>
    <property type="match status" value="1"/>
</dbReference>
<dbReference type="CDD" id="cd02440">
    <property type="entry name" value="AdoMet_MTases"/>
    <property type="match status" value="1"/>
</dbReference>
<dbReference type="SUPFAM" id="SSF53335">
    <property type="entry name" value="S-adenosyl-L-methionine-dependent methyltransferases"/>
    <property type="match status" value="1"/>
</dbReference>
<keyword evidence="2" id="KW-1185">Reference proteome</keyword>
<dbReference type="GO" id="GO:0032259">
    <property type="term" value="P:methylation"/>
    <property type="evidence" value="ECO:0007669"/>
    <property type="project" value="UniProtKB-KW"/>
</dbReference>
<keyword evidence="1" id="KW-0808">Transferase</keyword>
<dbReference type="Gene3D" id="3.40.50.150">
    <property type="entry name" value="Vaccinia Virus protein VP39"/>
    <property type="match status" value="1"/>
</dbReference>
<evidence type="ECO:0000313" key="2">
    <source>
        <dbReference type="Proteomes" id="UP000799324"/>
    </source>
</evidence>
<dbReference type="Proteomes" id="UP000799324">
    <property type="component" value="Unassembled WGS sequence"/>
</dbReference>
<evidence type="ECO:0000313" key="1">
    <source>
        <dbReference type="EMBL" id="KAF2662243.1"/>
    </source>
</evidence>
<dbReference type="PANTHER" id="PTHR43591:SF31">
    <property type="entry name" value="LAEA-LIKE, PUTATIVE (AFU_ORTHOLOGUE AFUA_8G01930)-RELATED"/>
    <property type="match status" value="1"/>
</dbReference>
<gene>
    <name evidence="1" type="ORF">K491DRAFT_686731</name>
</gene>
<organism evidence="1 2">
    <name type="scientific">Lophiostoma macrostomum CBS 122681</name>
    <dbReference type="NCBI Taxonomy" id="1314788"/>
    <lineage>
        <taxon>Eukaryota</taxon>
        <taxon>Fungi</taxon>
        <taxon>Dikarya</taxon>
        <taxon>Ascomycota</taxon>
        <taxon>Pezizomycotina</taxon>
        <taxon>Dothideomycetes</taxon>
        <taxon>Pleosporomycetidae</taxon>
        <taxon>Pleosporales</taxon>
        <taxon>Lophiostomataceae</taxon>
        <taxon>Lophiostoma</taxon>
    </lineage>
</organism>
<accession>A0A6A6TTF5</accession>
<dbReference type="EMBL" id="MU004290">
    <property type="protein sequence ID" value="KAF2662243.1"/>
    <property type="molecule type" value="Genomic_DNA"/>
</dbReference>
<reference evidence="1" key="1">
    <citation type="journal article" date="2020" name="Stud. Mycol.">
        <title>101 Dothideomycetes genomes: a test case for predicting lifestyles and emergence of pathogens.</title>
        <authorList>
            <person name="Haridas S."/>
            <person name="Albert R."/>
            <person name="Binder M."/>
            <person name="Bloem J."/>
            <person name="Labutti K."/>
            <person name="Salamov A."/>
            <person name="Andreopoulos B."/>
            <person name="Baker S."/>
            <person name="Barry K."/>
            <person name="Bills G."/>
            <person name="Bluhm B."/>
            <person name="Cannon C."/>
            <person name="Castanera R."/>
            <person name="Culley D."/>
            <person name="Daum C."/>
            <person name="Ezra D."/>
            <person name="Gonzalez J."/>
            <person name="Henrissat B."/>
            <person name="Kuo A."/>
            <person name="Liang C."/>
            <person name="Lipzen A."/>
            <person name="Lutzoni F."/>
            <person name="Magnuson J."/>
            <person name="Mondo S."/>
            <person name="Nolan M."/>
            <person name="Ohm R."/>
            <person name="Pangilinan J."/>
            <person name="Park H.-J."/>
            <person name="Ramirez L."/>
            <person name="Alfaro M."/>
            <person name="Sun H."/>
            <person name="Tritt A."/>
            <person name="Yoshinaga Y."/>
            <person name="Zwiers L.-H."/>
            <person name="Turgeon B."/>
            <person name="Goodwin S."/>
            <person name="Spatafora J."/>
            <person name="Crous P."/>
            <person name="Grigoriev I."/>
        </authorList>
    </citation>
    <scope>NUCLEOTIDE SEQUENCE</scope>
    <source>
        <strain evidence="1">CBS 122681</strain>
    </source>
</reference>
<dbReference type="PANTHER" id="PTHR43591">
    <property type="entry name" value="METHYLTRANSFERASE"/>
    <property type="match status" value="1"/>
</dbReference>
<proteinExistence type="predicted"/>
<keyword evidence="1" id="KW-0489">Methyltransferase</keyword>
<dbReference type="AlphaFoldDB" id="A0A6A6TTF5"/>
<sequence length="334" mass="37789">MSNETGSDRDSAIEIDPAVLADDGSSYVQDFTDELDSFSTSATSSITRYPIENGRRYHAFKSGAYFLPNDEPELERLDIVHEMIKKALDDRLYAAPIQNFHKVLDMGTGTGIWAMEMGDQCPHAEFLGNDLSPLQPSWVPPNVRFEVDDIESPWAYGTQFDFIFGRTLPCAVSDWPKLMKQAYDNLRPGGWVEFQDFDIAFYADDGSYSPSSDTAKFIQLLLQAARESGKVASPGPQLEEWVRGAGFQNVVHQRIKLPVGPWPKEQRQKDIGLFNLVQCIDSLEAFSMRLFTSVLKWEVEEVQVLCAKVRTELKNKSVHRLLDYHVVYGQKSES</sequence>
<name>A0A6A6TTF5_9PLEO</name>